<evidence type="ECO:0000313" key="3">
    <source>
        <dbReference type="Proteomes" id="UP000646738"/>
    </source>
</evidence>
<protein>
    <submittedName>
        <fullName evidence="2">Uncharacterized protein</fullName>
    </submittedName>
</protein>
<organism evidence="2 3">
    <name type="scientific">Streptomyces rubradiris</name>
    <name type="common">Streptomyces achromogenes subsp. rubradiris</name>
    <dbReference type="NCBI Taxonomy" id="285531"/>
    <lineage>
        <taxon>Bacteria</taxon>
        <taxon>Bacillati</taxon>
        <taxon>Actinomycetota</taxon>
        <taxon>Actinomycetes</taxon>
        <taxon>Kitasatosporales</taxon>
        <taxon>Streptomycetaceae</taxon>
        <taxon>Streptomyces</taxon>
    </lineage>
</organism>
<feature type="compositionally biased region" description="Basic and acidic residues" evidence="1">
    <location>
        <begin position="81"/>
        <end position="94"/>
    </location>
</feature>
<name>A0ABQ3RR69_STRRR</name>
<gene>
    <name evidence="2" type="ORF">Srubr_81930</name>
</gene>
<dbReference type="Proteomes" id="UP000646738">
    <property type="component" value="Unassembled WGS sequence"/>
</dbReference>
<evidence type="ECO:0000256" key="1">
    <source>
        <dbReference type="SAM" id="MobiDB-lite"/>
    </source>
</evidence>
<proteinExistence type="predicted"/>
<keyword evidence="3" id="KW-1185">Reference proteome</keyword>
<feature type="compositionally biased region" description="Basic and acidic residues" evidence="1">
    <location>
        <begin position="7"/>
        <end position="17"/>
    </location>
</feature>
<accession>A0ABQ3RR69</accession>
<feature type="region of interest" description="Disordered" evidence="1">
    <location>
        <begin position="69"/>
        <end position="112"/>
    </location>
</feature>
<sequence>MDLTTTDMRRSAADARCGRSAPSPYLEKLRRHGFVVLEPDGPDGLSLEDIMAPLGTAVSYRFGTQLVQEQRPGDRQLAVPDRCHTDARRRDPERTPGPLHRAGVPGGPGRGR</sequence>
<comment type="caution">
    <text evidence="2">The sequence shown here is derived from an EMBL/GenBank/DDBJ whole genome shotgun (WGS) entry which is preliminary data.</text>
</comment>
<evidence type="ECO:0000313" key="2">
    <source>
        <dbReference type="EMBL" id="GHI58347.1"/>
    </source>
</evidence>
<feature type="region of interest" description="Disordered" evidence="1">
    <location>
        <begin position="1"/>
        <end position="22"/>
    </location>
</feature>
<dbReference type="EMBL" id="BNEA01000022">
    <property type="protein sequence ID" value="GHI58347.1"/>
    <property type="molecule type" value="Genomic_DNA"/>
</dbReference>
<reference evidence="3" key="1">
    <citation type="submission" date="2023-07" db="EMBL/GenBank/DDBJ databases">
        <title>Whole genome shotgun sequence of Streptomyces achromogenes subsp. rubradiris NBRC 14000.</title>
        <authorList>
            <person name="Komaki H."/>
            <person name="Tamura T."/>
        </authorList>
    </citation>
    <scope>NUCLEOTIDE SEQUENCE [LARGE SCALE GENOMIC DNA]</scope>
    <source>
        <strain evidence="3">NBRC 14000</strain>
    </source>
</reference>